<dbReference type="Pfam" id="PF01477">
    <property type="entry name" value="PLAT"/>
    <property type="match status" value="1"/>
</dbReference>
<proteinExistence type="predicted"/>
<reference evidence="5" key="1">
    <citation type="submission" date="2021-02" db="EMBL/GenBank/DDBJ databases">
        <authorList>
            <person name="Nowell W R."/>
        </authorList>
    </citation>
    <scope>NUCLEOTIDE SEQUENCE</scope>
</reference>
<evidence type="ECO:0000313" key="6">
    <source>
        <dbReference type="EMBL" id="CAF3588490.1"/>
    </source>
</evidence>
<evidence type="ECO:0000313" key="7">
    <source>
        <dbReference type="EMBL" id="CAF3754951.1"/>
    </source>
</evidence>
<dbReference type="EMBL" id="CAJNOQ010002855">
    <property type="protein sequence ID" value="CAF0982455.1"/>
    <property type="molecule type" value="Genomic_DNA"/>
</dbReference>
<dbReference type="OrthoDB" id="10036998at2759"/>
<dbReference type="AlphaFoldDB" id="A0A814FF40"/>
<evidence type="ECO:0000313" key="8">
    <source>
        <dbReference type="Proteomes" id="UP000663829"/>
    </source>
</evidence>
<name>A0A814FF40_9BILA</name>
<feature type="transmembrane region" description="Helical" evidence="2">
    <location>
        <begin position="75"/>
        <end position="100"/>
    </location>
</feature>
<feature type="transmembrane region" description="Helical" evidence="2">
    <location>
        <begin position="141"/>
        <end position="165"/>
    </location>
</feature>
<dbReference type="Proteomes" id="UP000681722">
    <property type="component" value="Unassembled WGS sequence"/>
</dbReference>
<sequence>MALDTLNRKLAVCAAVFAGIGVVMAVISMATNYWTIGFDYENGNRMVKKAHWSGLFYSCTAAQCNFGYLPSSISTFVLCLIGSLFMLAGAIFSGLMMGFLNFPRIRYFLAPLFLFIACVFITAGLFDFASSSRINSHSSRLMIATIVFGYCALAIASFVAGRYTILTRNPKQYQQTGAEQERHPLGYIHFEIRTANEQGAGTDSNIYASLIAEYGNHTRRLLTATGVINQFERNSINTVVWRKIENLGKIKNIELYNDGKWGGSAWRPTCIYISCSGTVNITQWLNGGDTYTFPVDENPDQVCY</sequence>
<accession>A0A814FF40</accession>
<dbReference type="Proteomes" id="UP000677228">
    <property type="component" value="Unassembled WGS sequence"/>
</dbReference>
<organism evidence="5 8">
    <name type="scientific">Didymodactylos carnosus</name>
    <dbReference type="NCBI Taxonomy" id="1234261"/>
    <lineage>
        <taxon>Eukaryota</taxon>
        <taxon>Metazoa</taxon>
        <taxon>Spiralia</taxon>
        <taxon>Gnathifera</taxon>
        <taxon>Rotifera</taxon>
        <taxon>Eurotatoria</taxon>
        <taxon>Bdelloidea</taxon>
        <taxon>Philodinida</taxon>
        <taxon>Philodinidae</taxon>
        <taxon>Didymodactylos</taxon>
    </lineage>
</organism>
<dbReference type="Gene3D" id="1.20.140.150">
    <property type="match status" value="1"/>
</dbReference>
<feature type="domain" description="PLAT" evidence="3">
    <location>
        <begin position="186"/>
        <end position="304"/>
    </location>
</feature>
<dbReference type="EMBL" id="CAJNOK010001310">
    <property type="protein sequence ID" value="CAF0804869.1"/>
    <property type="molecule type" value="Genomic_DNA"/>
</dbReference>
<dbReference type="InterPro" id="IPR036392">
    <property type="entry name" value="PLAT/LH2_dom_sf"/>
</dbReference>
<feature type="transmembrane region" description="Helical" evidence="2">
    <location>
        <begin position="107"/>
        <end position="129"/>
    </location>
</feature>
<keyword evidence="2" id="KW-1133">Transmembrane helix</keyword>
<evidence type="ECO:0000313" key="5">
    <source>
        <dbReference type="EMBL" id="CAF0982455.1"/>
    </source>
</evidence>
<comment type="caution">
    <text evidence="1">Lacks conserved residue(s) required for the propagation of feature annotation.</text>
</comment>
<evidence type="ECO:0000313" key="4">
    <source>
        <dbReference type="EMBL" id="CAF0804869.1"/>
    </source>
</evidence>
<feature type="transmembrane region" description="Helical" evidence="2">
    <location>
        <begin position="12"/>
        <end position="36"/>
    </location>
</feature>
<gene>
    <name evidence="5" type="ORF">GPM918_LOCUS12823</name>
    <name evidence="4" type="ORF">OVA965_LOCUS4843</name>
    <name evidence="7" type="ORF">SRO942_LOCUS12823</name>
    <name evidence="6" type="ORF">TMI583_LOCUS4841</name>
</gene>
<evidence type="ECO:0000256" key="2">
    <source>
        <dbReference type="SAM" id="Phobius"/>
    </source>
</evidence>
<keyword evidence="2" id="KW-0812">Transmembrane</keyword>
<evidence type="ECO:0000256" key="1">
    <source>
        <dbReference type="PROSITE-ProRule" id="PRU00152"/>
    </source>
</evidence>
<evidence type="ECO:0000259" key="3">
    <source>
        <dbReference type="PROSITE" id="PS50095"/>
    </source>
</evidence>
<keyword evidence="2" id="KW-0472">Membrane</keyword>
<dbReference type="EMBL" id="CAJOBA010001310">
    <property type="protein sequence ID" value="CAF3588490.1"/>
    <property type="molecule type" value="Genomic_DNA"/>
</dbReference>
<keyword evidence="8" id="KW-1185">Reference proteome</keyword>
<protein>
    <recommendedName>
        <fullName evidence="3">PLAT domain-containing protein</fullName>
    </recommendedName>
</protein>
<dbReference type="Proteomes" id="UP000663829">
    <property type="component" value="Unassembled WGS sequence"/>
</dbReference>
<dbReference type="Proteomes" id="UP000682733">
    <property type="component" value="Unassembled WGS sequence"/>
</dbReference>
<dbReference type="EMBL" id="CAJOBC010002855">
    <property type="protein sequence ID" value="CAF3754951.1"/>
    <property type="molecule type" value="Genomic_DNA"/>
</dbReference>
<dbReference type="PROSITE" id="PS50095">
    <property type="entry name" value="PLAT"/>
    <property type="match status" value="1"/>
</dbReference>
<comment type="caution">
    <text evidence="5">The sequence shown here is derived from an EMBL/GenBank/DDBJ whole genome shotgun (WGS) entry which is preliminary data.</text>
</comment>
<dbReference type="InterPro" id="IPR001024">
    <property type="entry name" value="PLAT/LH2_dom"/>
</dbReference>
<dbReference type="SUPFAM" id="SSF49723">
    <property type="entry name" value="Lipase/lipooxygenase domain (PLAT/LH2 domain)"/>
    <property type="match status" value="1"/>
</dbReference>
<dbReference type="Gene3D" id="2.60.60.20">
    <property type="entry name" value="PLAT/LH2 domain"/>
    <property type="match status" value="1"/>
</dbReference>